<sequence>MDERTGIINDYERKKGVLNKFVFNSAGLSREELWNLAEISEKRSDSRVAREWILALPHELRRDAHHRIIEQFSQALIAQYQVAIDVCVHAPGRGGDNRNLHAHLLMTTRPMDAAGELGKLKTFLEWSDAKLRKNGLPTGRQQIDAIREKWSSIVNSELEAAGLDERISHLSLQEQGITDKIPEIHVGPLNMQLARMGYHERASRWQLNEAIKAQNNIIDIQTARIARMQSQQQTIETNDAQASQKPAAGFGGLAASQEAADEAYQQAKKRMEAQQKQVTEQANEERWKPAQIDPNRGSVISMFQADTQGVYRWTKGKNEGAEAFRDSGKAIHSQTLNSWALAAELELAQQKVQDREWKEIRAFGSEEYRRAVWIQGQTMGIQVEGYKPTKEELAKYGQAPAQGLAADQKSAAEAAQSRFQQDQKYQNKFEKNNGATNTPDNTNSSSSRSPKM</sequence>
<evidence type="ECO:0000313" key="7">
    <source>
        <dbReference type="EMBL" id="AJQ96917.1"/>
    </source>
</evidence>
<evidence type="ECO:0000256" key="4">
    <source>
        <dbReference type="SAM" id="MobiDB-lite"/>
    </source>
</evidence>
<feature type="compositionally biased region" description="Low complexity" evidence="4">
    <location>
        <begin position="436"/>
        <end position="452"/>
    </location>
</feature>
<feature type="coiled-coil region" evidence="3">
    <location>
        <begin position="257"/>
        <end position="284"/>
    </location>
</feature>
<dbReference type="Pfam" id="PF18821">
    <property type="entry name" value="LPD7"/>
    <property type="match status" value="1"/>
</dbReference>
<evidence type="ECO:0000256" key="3">
    <source>
        <dbReference type="SAM" id="Coils"/>
    </source>
</evidence>
<feature type="domain" description="Large polyvalent protein-associated" evidence="6">
    <location>
        <begin position="308"/>
        <end position="397"/>
    </location>
</feature>
<comment type="similarity">
    <text evidence="1">Belongs to the MobA/MobL family.</text>
</comment>
<name>A0A0C5VQP2_9GAMM</name>
<dbReference type="Gene3D" id="3.30.930.30">
    <property type="match status" value="1"/>
</dbReference>
<feature type="compositionally biased region" description="Low complexity" evidence="4">
    <location>
        <begin position="405"/>
        <end position="417"/>
    </location>
</feature>
<dbReference type="KEGG" id="gsn:YC6258_04885"/>
<dbReference type="HOGENOM" id="CLU_637593_0_0_6"/>
<evidence type="ECO:0000259" key="5">
    <source>
        <dbReference type="Pfam" id="PF03389"/>
    </source>
</evidence>
<dbReference type="InterPro" id="IPR040677">
    <property type="entry name" value="LPD7"/>
</dbReference>
<dbReference type="PATRIC" id="fig|1445510.3.peg.4847"/>
<proteinExistence type="inferred from homology"/>
<evidence type="ECO:0000256" key="1">
    <source>
        <dbReference type="ARBA" id="ARBA00010873"/>
    </source>
</evidence>
<evidence type="ECO:0000259" key="6">
    <source>
        <dbReference type="Pfam" id="PF18821"/>
    </source>
</evidence>
<dbReference type="InterPro" id="IPR005053">
    <property type="entry name" value="MobA_MobL"/>
</dbReference>
<feature type="domain" description="MobA/MobL protein" evidence="5">
    <location>
        <begin position="2"/>
        <end position="193"/>
    </location>
</feature>
<dbReference type="AlphaFoldDB" id="A0A0C5VQP2"/>
<organism evidence="7 8">
    <name type="scientific">Gynuella sunshinyii YC6258</name>
    <dbReference type="NCBI Taxonomy" id="1445510"/>
    <lineage>
        <taxon>Bacteria</taxon>
        <taxon>Pseudomonadati</taxon>
        <taxon>Pseudomonadota</taxon>
        <taxon>Gammaproteobacteria</taxon>
        <taxon>Oceanospirillales</taxon>
        <taxon>Saccharospirillaceae</taxon>
        <taxon>Gynuella</taxon>
    </lineage>
</organism>
<accession>A0A0C5VQP2</accession>
<gene>
    <name evidence="7" type="ORF">YC6258_04885</name>
</gene>
<evidence type="ECO:0008006" key="9">
    <source>
        <dbReference type="Google" id="ProtNLM"/>
    </source>
</evidence>
<keyword evidence="3" id="KW-0175">Coiled coil</keyword>
<evidence type="ECO:0000313" key="8">
    <source>
        <dbReference type="Proteomes" id="UP000032266"/>
    </source>
</evidence>
<evidence type="ECO:0000256" key="2">
    <source>
        <dbReference type="ARBA" id="ARBA00022971"/>
    </source>
</evidence>
<dbReference type="STRING" id="1445510.YC6258_04885"/>
<feature type="region of interest" description="Disordered" evidence="4">
    <location>
        <begin position="400"/>
        <end position="452"/>
    </location>
</feature>
<dbReference type="Proteomes" id="UP000032266">
    <property type="component" value="Chromosome"/>
</dbReference>
<keyword evidence="2" id="KW-0184">Conjugation</keyword>
<dbReference type="EMBL" id="CP007142">
    <property type="protein sequence ID" value="AJQ96917.1"/>
    <property type="molecule type" value="Genomic_DNA"/>
</dbReference>
<dbReference type="Pfam" id="PF03389">
    <property type="entry name" value="MobA_MobL"/>
    <property type="match status" value="1"/>
</dbReference>
<reference evidence="7 8" key="1">
    <citation type="submission" date="2014-01" db="EMBL/GenBank/DDBJ databases">
        <title>Full genme sequencing of cellulolytic bacterium Gynuella sunshinyii YC6258T gen. nov., sp. nov.</title>
        <authorList>
            <person name="Khan H."/>
            <person name="Chung E.J."/>
            <person name="Chung Y.R."/>
        </authorList>
    </citation>
    <scope>NUCLEOTIDE SEQUENCE [LARGE SCALE GENOMIC DNA]</scope>
    <source>
        <strain evidence="7 8">YC6258</strain>
    </source>
</reference>
<protein>
    <recommendedName>
        <fullName evidence="9">MobA/MobL protein domain-containing protein</fullName>
    </recommendedName>
</protein>
<keyword evidence="8" id="KW-1185">Reference proteome</keyword>